<proteinExistence type="predicted"/>
<feature type="chain" id="PRO_5045731213" description="Lipoprotein" evidence="1">
    <location>
        <begin position="24"/>
        <end position="291"/>
    </location>
</feature>
<gene>
    <name evidence="2" type="ORF">ACFPIH_12595</name>
</gene>
<dbReference type="EMBL" id="JBHSFK010000007">
    <property type="protein sequence ID" value="MFC4500361.1"/>
    <property type="molecule type" value="Genomic_DNA"/>
</dbReference>
<comment type="caution">
    <text evidence="2">The sequence shown here is derived from an EMBL/GenBank/DDBJ whole genome shotgun (WGS) entry which is preliminary data.</text>
</comment>
<dbReference type="PROSITE" id="PS51257">
    <property type="entry name" value="PROKAR_LIPOPROTEIN"/>
    <property type="match status" value="1"/>
</dbReference>
<evidence type="ECO:0008006" key="4">
    <source>
        <dbReference type="Google" id="ProtNLM"/>
    </source>
</evidence>
<reference evidence="3" key="1">
    <citation type="journal article" date="2019" name="Int. J. Syst. Evol. Microbiol.">
        <title>The Global Catalogue of Microorganisms (GCM) 10K type strain sequencing project: providing services to taxonomists for standard genome sequencing and annotation.</title>
        <authorList>
            <consortium name="The Broad Institute Genomics Platform"/>
            <consortium name="The Broad Institute Genome Sequencing Center for Infectious Disease"/>
            <person name="Wu L."/>
            <person name="Ma J."/>
        </authorList>
    </citation>
    <scope>NUCLEOTIDE SEQUENCE [LARGE SCALE GENOMIC DNA]</scope>
    <source>
        <strain evidence="3">CGMCC 4.7177</strain>
    </source>
</reference>
<protein>
    <recommendedName>
        <fullName evidence="4">Lipoprotein</fullName>
    </recommendedName>
</protein>
<keyword evidence="3" id="KW-1185">Reference proteome</keyword>
<dbReference type="RefSeq" id="WP_381170104.1">
    <property type="nucleotide sequence ID" value="NZ_JBHSFK010000007.1"/>
</dbReference>
<evidence type="ECO:0000313" key="3">
    <source>
        <dbReference type="Proteomes" id="UP001595839"/>
    </source>
</evidence>
<dbReference type="Proteomes" id="UP001595839">
    <property type="component" value="Unassembled WGS sequence"/>
</dbReference>
<accession>A0ABV9ANM6</accession>
<feature type="signal peptide" evidence="1">
    <location>
        <begin position="1"/>
        <end position="23"/>
    </location>
</feature>
<evidence type="ECO:0000256" key="1">
    <source>
        <dbReference type="SAM" id="SignalP"/>
    </source>
</evidence>
<evidence type="ECO:0000313" key="2">
    <source>
        <dbReference type="EMBL" id="MFC4500361.1"/>
    </source>
</evidence>
<name>A0ABV9ANM6_9ACTN</name>
<organism evidence="2 3">
    <name type="scientific">Streptomyces vulcanius</name>
    <dbReference type="NCBI Taxonomy" id="1441876"/>
    <lineage>
        <taxon>Bacteria</taxon>
        <taxon>Bacillati</taxon>
        <taxon>Actinomycetota</taxon>
        <taxon>Actinomycetes</taxon>
        <taxon>Kitasatosporales</taxon>
        <taxon>Streptomycetaceae</taxon>
        <taxon>Streptomyces</taxon>
    </lineage>
</organism>
<sequence length="291" mass="30280">MRAVRVHRVHRACLIAALAALLAACGSDSHSIVDYGPATPDPEVRARQVAAAWDGSPAAEAWREGYHPMADSSQWPDGTPQKLTLRGELPALPRESGRVAWSGGGSLPLPLLPARTAYDALDLGDPGAARTVTGARLGTMTQLTSRGPATVPAWLFTVEGYDTPLKRAAVAPSAPPERPIGPAAEEFQANGVLSQVDRLVEVSDEGRSVTVIVMHGSCDDGARVDVLETDGSVVLSASVTGVDDGPCDASLHAEKVTVRPAAPLGDRMLLDAFTGLPVPYGSAEGPSLSWS</sequence>
<keyword evidence="1" id="KW-0732">Signal</keyword>